<keyword evidence="2" id="KW-1185">Reference proteome</keyword>
<evidence type="ECO:0000313" key="1">
    <source>
        <dbReference type="EMBL" id="CAL4174101.1"/>
    </source>
</evidence>
<dbReference type="EMBL" id="CAXKWB010053204">
    <property type="protein sequence ID" value="CAL4174101.1"/>
    <property type="molecule type" value="Genomic_DNA"/>
</dbReference>
<proteinExistence type="predicted"/>
<name>A0AAV2SCN6_MEGNR</name>
<sequence>MNLICKNRSIHENFEILLRDLNVILTVTQGTHGNVNTNKLKQLGIDIMSHIKTKFINVKGEGWVPINHSLHSMCAHSWELFEMCQGPISQFSESAQEHWNKFIARYKSGTGARARQHNVRDNTYDIFSRMLIMTNPIIANKRRQIKCSHCRQIGHSSRSITQHSYGPSTEERAIINGFYI</sequence>
<dbReference type="Proteomes" id="UP001497623">
    <property type="component" value="Unassembled WGS sequence"/>
</dbReference>
<reference evidence="1 2" key="1">
    <citation type="submission" date="2024-05" db="EMBL/GenBank/DDBJ databases">
        <authorList>
            <person name="Wallberg A."/>
        </authorList>
    </citation>
    <scope>NUCLEOTIDE SEQUENCE [LARGE SCALE GENOMIC DNA]</scope>
</reference>
<gene>
    <name evidence="1" type="ORF">MNOR_LOCUS34469</name>
</gene>
<organism evidence="1 2">
    <name type="scientific">Meganyctiphanes norvegica</name>
    <name type="common">Northern krill</name>
    <name type="synonym">Thysanopoda norvegica</name>
    <dbReference type="NCBI Taxonomy" id="48144"/>
    <lineage>
        <taxon>Eukaryota</taxon>
        <taxon>Metazoa</taxon>
        <taxon>Ecdysozoa</taxon>
        <taxon>Arthropoda</taxon>
        <taxon>Crustacea</taxon>
        <taxon>Multicrustacea</taxon>
        <taxon>Malacostraca</taxon>
        <taxon>Eumalacostraca</taxon>
        <taxon>Eucarida</taxon>
        <taxon>Euphausiacea</taxon>
        <taxon>Euphausiidae</taxon>
        <taxon>Meganyctiphanes</taxon>
    </lineage>
</organism>
<comment type="caution">
    <text evidence="1">The sequence shown here is derived from an EMBL/GenBank/DDBJ whole genome shotgun (WGS) entry which is preliminary data.</text>
</comment>
<dbReference type="AlphaFoldDB" id="A0AAV2SCN6"/>
<evidence type="ECO:0000313" key="2">
    <source>
        <dbReference type="Proteomes" id="UP001497623"/>
    </source>
</evidence>
<accession>A0AAV2SCN6</accession>
<protein>
    <submittedName>
        <fullName evidence="1">Uncharacterized protein</fullName>
    </submittedName>
</protein>